<proteinExistence type="predicted"/>
<reference evidence="10 11" key="1">
    <citation type="journal article" date="2020" name="G3 (Bethesda)">
        <title>Improved Reference Genome for Cyclotella cryptica CCMP332, a Model for Cell Wall Morphogenesis, Salinity Adaptation, and Lipid Production in Diatoms (Bacillariophyta).</title>
        <authorList>
            <person name="Roberts W.R."/>
            <person name="Downey K.M."/>
            <person name="Ruck E.C."/>
            <person name="Traller J.C."/>
            <person name="Alverson A.J."/>
        </authorList>
    </citation>
    <scope>NUCLEOTIDE SEQUENCE [LARGE SCALE GENOMIC DNA]</scope>
    <source>
        <strain evidence="10 11">CCMP332</strain>
    </source>
</reference>
<keyword evidence="5" id="KW-0378">Hydrolase</keyword>
<evidence type="ECO:0000256" key="2">
    <source>
        <dbReference type="ARBA" id="ARBA00012759"/>
    </source>
</evidence>
<keyword evidence="7" id="KW-0175">Coiled coil</keyword>
<protein>
    <recommendedName>
        <fullName evidence="2">ubiquitinyl hydrolase 1</fullName>
        <ecNumber evidence="2">3.4.19.12</ecNumber>
    </recommendedName>
</protein>
<keyword evidence="11" id="KW-1185">Reference proteome</keyword>
<keyword evidence="6" id="KW-0788">Thiol protease</keyword>
<dbReference type="InterPro" id="IPR051346">
    <property type="entry name" value="OTU_Deubiquitinase"/>
</dbReference>
<keyword evidence="4" id="KW-0833">Ubl conjugation pathway</keyword>
<dbReference type="InterPro" id="IPR022099">
    <property type="entry name" value="DUF3638"/>
</dbReference>
<dbReference type="GO" id="GO:0004843">
    <property type="term" value="F:cysteine-type deubiquitinase activity"/>
    <property type="evidence" value="ECO:0007669"/>
    <property type="project" value="UniProtKB-EC"/>
</dbReference>
<dbReference type="PANTHER" id="PTHR13367:SF33">
    <property type="entry name" value="P-LOOP CONTAINING NUCLEOSIDE TRIPHOSPHATE HYDROLASE PROTEIN"/>
    <property type="match status" value="1"/>
</dbReference>
<evidence type="ECO:0000259" key="8">
    <source>
        <dbReference type="Pfam" id="PF12340"/>
    </source>
</evidence>
<comment type="caution">
    <text evidence="10">The sequence shown here is derived from an EMBL/GenBank/DDBJ whole genome shotgun (WGS) entry which is preliminary data.</text>
</comment>
<evidence type="ECO:0000313" key="11">
    <source>
        <dbReference type="Proteomes" id="UP001516023"/>
    </source>
</evidence>
<feature type="coiled-coil region" evidence="7">
    <location>
        <begin position="596"/>
        <end position="623"/>
    </location>
</feature>
<dbReference type="GO" id="GO:0006508">
    <property type="term" value="P:proteolysis"/>
    <property type="evidence" value="ECO:0007669"/>
    <property type="project" value="UniProtKB-KW"/>
</dbReference>
<keyword evidence="3" id="KW-0645">Protease</keyword>
<feature type="domain" description="DUF3638" evidence="8">
    <location>
        <begin position="1819"/>
        <end position="2042"/>
    </location>
</feature>
<dbReference type="InterPro" id="IPR022105">
    <property type="entry name" value="DUF3645"/>
</dbReference>
<evidence type="ECO:0000256" key="5">
    <source>
        <dbReference type="ARBA" id="ARBA00022801"/>
    </source>
</evidence>
<dbReference type="Proteomes" id="UP001516023">
    <property type="component" value="Unassembled WGS sequence"/>
</dbReference>
<dbReference type="EC" id="3.4.19.12" evidence="2"/>
<dbReference type="Pfam" id="PF12340">
    <property type="entry name" value="DUF3638"/>
    <property type="match status" value="1"/>
</dbReference>
<dbReference type="Pfam" id="PF12359">
    <property type="entry name" value="DUF3645"/>
    <property type="match status" value="1"/>
</dbReference>
<evidence type="ECO:0000256" key="7">
    <source>
        <dbReference type="SAM" id="Coils"/>
    </source>
</evidence>
<evidence type="ECO:0000256" key="6">
    <source>
        <dbReference type="ARBA" id="ARBA00022807"/>
    </source>
</evidence>
<evidence type="ECO:0000256" key="1">
    <source>
        <dbReference type="ARBA" id="ARBA00000707"/>
    </source>
</evidence>
<comment type="catalytic activity">
    <reaction evidence="1">
        <text>Thiol-dependent hydrolysis of ester, thioester, amide, peptide and isopeptide bonds formed by the C-terminal Gly of ubiquitin (a 76-residue protein attached to proteins as an intracellular targeting signal).</text>
        <dbReference type="EC" id="3.4.19.12"/>
    </reaction>
</comment>
<evidence type="ECO:0000259" key="9">
    <source>
        <dbReference type="Pfam" id="PF12359"/>
    </source>
</evidence>
<gene>
    <name evidence="10" type="ORF">HJC23_013664</name>
</gene>
<accession>A0ABD3QUU4</accession>
<dbReference type="PANTHER" id="PTHR13367">
    <property type="entry name" value="UBIQUITIN THIOESTERASE"/>
    <property type="match status" value="1"/>
</dbReference>
<sequence>MNTLPTVVKQFLFKMVSDTVIAALFDLPIAYEPLCDADSCKSVVGHLSKFCKHLVENETMHPWITKSELKAFESASASIDPQGKPFATVEWLPGYGSAVMKSVYGCSSGEVTLNLIALDQHRFQTTSKLSASGYDYVDTAFATDFEVLHIGICTLDQLPTVDDAFRRLLSSAQAKTGDARSARGGKQGHQRTPAFIHALYRQVFGSGEELPRGGMTDVGLHTGGKQRSTAGPLVFSILRQILQDLEAKCDASFLSESLFKKILSYFGLHASEMMLESYDDKGEKFPKSNAPDILLEHAFHILRMASIKAAAASDDGIDMSFFVEWSKDLRQGIMSRANEASAKFSGQFKLPQTDADIYGCIESFSFNLPPACPISNNSQMSVFAMYNDESKNLAWLPVIDQKGLKEIHEWLKKSISLAKQDAILSILLLKAVEELFWDYAKKLPVMEEDELAMLAHAVDNYREVLNNFKVNRMYSSLSLVQLNSREVLVVWVAFCVIHFNAARLYDAEMQGFGVSLDFNYLSHLVLSEKEEWEVAKQVALYLNKYGTSRPLFSLKEEGPTFDMGRRVANKSSEMLNVWEEENQDAKLRIEGHWQKVLRKQEEARKLRVEIAQFEEEKTEANRKLAPLKIDLAEHERKHRNRRHYDYHAHQDCITQVGALTRTVSYLDSTLVSRNAQLQSALRAPPPVIQPLPKEKNSAMPIIFFLYMPPIFQLLSRFSCTAQQLLIPKPWASVWGGREGSEKYDITNLVTRQNNTYCQLSLTDHYNAHQESQYHQPCRSRVGTDYHILLRAHSNCIPEQIGSSNVDYMKDKNNGIWYPDELRPRMAWFGGTMSFDKAPHGCEINPFVTLDHFYLVAHFTERLPNNDKLRWSMIQPGDNYIHSTRGNLPYARPDKRPCWLSKTEYISFANLRSHPNIQLRNIFVAIHERQLPFNELCVHTLINQSLFHLGDFSVTKGSITLEWKRDLDDSRFCNDACNILETFYQAIRDTPKNYLCVKFLGRLCNFLSGWALSCRSVARQLAVSVFDWAEDVGRELEKSPPSLATEIRAKQVVLYQHSLMVLAGGQLIESDVGMLIEMLVKSRNLFTGGQRDDEIRQNQLEISYALGERLDHIVQTALSSPSVMTNALRSFLPRCPSTLIWKRWVASDHSTTQCFGSLGSDGQSYAINLITGDVLINGLPPSRLPLSVLQHQLYKRTFGECQFEVVQKNGFLETCRPTFGRFYRFTLGTSLKVYELKEDETEMLELLDVRNGASEWSKNIPPRLTNMHSHWLQRDKKLIVLRAISFNDRKISYLVKLESYDGTSAKGQVKQVELHREDRDQLSVLIQDLDSMDTLVLHHSPVLDIISKFEPKQYIHSLISAAGTGKLKFYLPRFKMTFELREGVLHCQEVSGYQLMIHQQTDETLRGVKTYLLLENSRGGREKIILFPEGQIRRKSHELVDITVPSDCDAELLWYQYEFHPRFKFIETKQSRSARMQLVALHIATTSLLPDELLGMTGEERAITMIRQCWGNRPLDNKEHLALENIKQLSCGRSPTLSILCQDIMKSSQQFPFLYSNFSGGVLCDNTQCFEGSAYLNNVKSHKIGSRCYLTKREEARVIGIQARRPSLPPWFRTSQILSQNQIDKKAIEILEKRLDQLCVDSIHSIKMRQRRRDRLFPLRIDPASKLEADMMNELKESWDAYQGSISHHIPRTSVNLDEAKTVQSDIIKMRQSVEMHALNALNEVSSNECHHWHNNAHEILRIVGLVPTGTILDLAKIAIDHSLIKLFNPMINDESCERLVESILVWLQLCVHEDKFKRIMTLHDSGAISDVVKELRTKTVWDKFKYPYWLVFEVEQGLTIRQDQYMVAKHLIENPGHIIQLNMGLGKTRVILPMLVLYFSFAKSSAKGHHRDKITRLNFLSALYEEAYRYLQNHLTASILGVNVYTMPFCRELQLDLAAIERIKNAMDNCCAEGGALVVAPEHRLSLELKAKELSRSGDKEIANQIESLIRADNWRDILDECDEILRHRYQLIYAIGTPVSLPSGGHRWTAVQAIFDALAHNDKLKHYMRKHREACNFVTKSREQWSELQFFDGQSLDIMLGDDCDSFSNRPGDGLLSMLTDVILSNPPHELQWMLDHPRAQEIKNAIIEKEYPPELENLHEHHRSDVLALRGLIAGGVLRHCLLKRHRVNFGVARPGKKRLAVPFRFADTPDRRSEFAHPDCAIAFTVLAYYHDGLSKDEFMEALKTLLMLGGNAQQNFYKRWLEISSDQMEKKGQDVSASIDLIEKIDLTNVTQMATMYNVFHKNMRAIDFYLNNCVFPHETDQFDSRLTATAWNLAQNHSNSIVGFSGTNDNWRILPLQIKQYFASTDEKADLILKNLDGTNGNMLETITLNTLKVVQLVAETAPSNALMELIRKGIKRSINAIIDCGALLAGVDLQETSKSILSLLPHGEFGGVLYYDSDKHHDWVVLEKSGRILPKDISPITEKNAFVIFDEPRCRGTDLKLQADAVALLTLAPNVCKDKLMQSAGRLRKLGQDQKLIMVGGADVFAQFSEMKKHRSKWTATTATDVLSWSMKNTVESTSAGLLNWANQAFFFTTTFGKDPLLSVTDEVLELQDMYGKSFTNQTITSSTNNAYIYHIKRTGGEDVIHSSVRAMVELVNTRINEYGSDFKFAVRGCDEECERELEMEVEEEEEAEIEVPSVEPIPEKKWKFESVFTCNTPKKLPITVYSLASFVETSRLSSSSVGINWAKDIYTTSNFANTIVRSSESSLSKYLRTVNFLLHFPDESILLLSEFEANQILSLFWKLDHSSNDATHHLLHTSFLRQSLDKSTKILFHCTTARGATVTQGLFRARLPVAKTLINEESMSSLQLFSGETIFATNLRKCALKSLLRVSRKISDHEFCPLTAARHLVEIRGNGKLFHYSDLESICQQLLCEL</sequence>
<dbReference type="EMBL" id="JABMIG020000009">
    <property type="protein sequence ID" value="KAL3804145.1"/>
    <property type="molecule type" value="Genomic_DNA"/>
</dbReference>
<name>A0ABD3QUU4_9STRA</name>
<feature type="domain" description="DUF3645" evidence="9">
    <location>
        <begin position="2179"/>
        <end position="2208"/>
    </location>
</feature>
<evidence type="ECO:0000256" key="3">
    <source>
        <dbReference type="ARBA" id="ARBA00022670"/>
    </source>
</evidence>
<organism evidence="10 11">
    <name type="scientific">Cyclotella cryptica</name>
    <dbReference type="NCBI Taxonomy" id="29204"/>
    <lineage>
        <taxon>Eukaryota</taxon>
        <taxon>Sar</taxon>
        <taxon>Stramenopiles</taxon>
        <taxon>Ochrophyta</taxon>
        <taxon>Bacillariophyta</taxon>
        <taxon>Coscinodiscophyceae</taxon>
        <taxon>Thalassiosirophycidae</taxon>
        <taxon>Stephanodiscales</taxon>
        <taxon>Stephanodiscaceae</taxon>
        <taxon>Cyclotella</taxon>
    </lineage>
</organism>
<evidence type="ECO:0000256" key="4">
    <source>
        <dbReference type="ARBA" id="ARBA00022786"/>
    </source>
</evidence>
<evidence type="ECO:0000313" key="10">
    <source>
        <dbReference type="EMBL" id="KAL3804145.1"/>
    </source>
</evidence>